<name>A0A8D8Z860_9HEMI</name>
<proteinExistence type="predicted"/>
<feature type="transmembrane region" description="Helical" evidence="1">
    <location>
        <begin position="67"/>
        <end position="89"/>
    </location>
</feature>
<accession>A0A8D8Z860</accession>
<organism evidence="2">
    <name type="scientific">Cacopsylla melanoneura</name>
    <dbReference type="NCBI Taxonomy" id="428564"/>
    <lineage>
        <taxon>Eukaryota</taxon>
        <taxon>Metazoa</taxon>
        <taxon>Ecdysozoa</taxon>
        <taxon>Arthropoda</taxon>
        <taxon>Hexapoda</taxon>
        <taxon>Insecta</taxon>
        <taxon>Pterygota</taxon>
        <taxon>Neoptera</taxon>
        <taxon>Paraneoptera</taxon>
        <taxon>Hemiptera</taxon>
        <taxon>Sternorrhyncha</taxon>
        <taxon>Psylloidea</taxon>
        <taxon>Psyllidae</taxon>
        <taxon>Psyllinae</taxon>
        <taxon>Cacopsylla</taxon>
    </lineage>
</organism>
<keyword evidence="1" id="KW-0812">Transmembrane</keyword>
<keyword evidence="1" id="KW-1133">Transmembrane helix</keyword>
<protein>
    <submittedName>
        <fullName evidence="2">Uncharacterized protein</fullName>
    </submittedName>
</protein>
<feature type="transmembrane region" description="Helical" evidence="1">
    <location>
        <begin position="37"/>
        <end position="55"/>
    </location>
</feature>
<keyword evidence="1" id="KW-0472">Membrane</keyword>
<evidence type="ECO:0000256" key="1">
    <source>
        <dbReference type="SAM" id="Phobius"/>
    </source>
</evidence>
<dbReference type="AlphaFoldDB" id="A0A8D8Z860"/>
<dbReference type="EMBL" id="HBUF01440031">
    <property type="protein sequence ID" value="CAG6742863.1"/>
    <property type="molecule type" value="Transcribed_RNA"/>
</dbReference>
<sequence length="100" mass="11523">MLGYSSHLTWCPFYQMLLVEKLSWYCLYLVSTLHDLGVYPFLTLTMATVGAMFSYSLKVFFLVSGQFFSHLMVFFPVCGRFLSPLMLFFHVSGQGLKSLH</sequence>
<evidence type="ECO:0000313" key="2">
    <source>
        <dbReference type="EMBL" id="CAG6742863.1"/>
    </source>
</evidence>
<reference evidence="2" key="1">
    <citation type="submission" date="2021-05" db="EMBL/GenBank/DDBJ databases">
        <authorList>
            <person name="Alioto T."/>
            <person name="Alioto T."/>
            <person name="Gomez Garrido J."/>
        </authorList>
    </citation>
    <scope>NUCLEOTIDE SEQUENCE</scope>
</reference>